<dbReference type="EMBL" id="UPXX01000013">
    <property type="protein sequence ID" value="VBB42452.1"/>
    <property type="molecule type" value="Genomic_DNA"/>
</dbReference>
<protein>
    <submittedName>
        <fullName evidence="2">Putative Metal-dependent phosphohydrolase, HD protein</fullName>
    </submittedName>
</protein>
<reference evidence="2" key="1">
    <citation type="submission" date="2018-07" db="EMBL/GenBank/DDBJ databases">
        <authorList>
            <consortium name="Genoscope - CEA"/>
            <person name="William W."/>
        </authorList>
    </citation>
    <scope>NUCLEOTIDE SEQUENCE</scope>
    <source>
        <strain evidence="2">IK1</strain>
    </source>
</reference>
<dbReference type="PANTHER" id="PTHR33525">
    <property type="match status" value="1"/>
</dbReference>
<dbReference type="AlphaFoldDB" id="A0A653A462"/>
<dbReference type="InterPro" id="IPR003607">
    <property type="entry name" value="HD/PDEase_dom"/>
</dbReference>
<organism evidence="2">
    <name type="scientific">Uncultured Desulfatiglans sp</name>
    <dbReference type="NCBI Taxonomy" id="1748965"/>
    <lineage>
        <taxon>Bacteria</taxon>
        <taxon>Pseudomonadati</taxon>
        <taxon>Thermodesulfobacteriota</taxon>
        <taxon>Desulfobacteria</taxon>
        <taxon>Desulfatiglandales</taxon>
        <taxon>Desulfatiglandaceae</taxon>
        <taxon>Desulfatiglans</taxon>
        <taxon>environmental samples</taxon>
    </lineage>
</organism>
<proteinExistence type="predicted"/>
<dbReference type="NCBIfam" id="TIGR00277">
    <property type="entry name" value="HDIG"/>
    <property type="match status" value="1"/>
</dbReference>
<keyword evidence="2" id="KW-0378">Hydrolase</keyword>
<dbReference type="GO" id="GO:0016787">
    <property type="term" value="F:hydrolase activity"/>
    <property type="evidence" value="ECO:0007669"/>
    <property type="project" value="UniProtKB-KW"/>
</dbReference>
<dbReference type="SUPFAM" id="SSF109604">
    <property type="entry name" value="HD-domain/PDEase-like"/>
    <property type="match status" value="1"/>
</dbReference>
<feature type="domain" description="HDOD" evidence="1">
    <location>
        <begin position="18"/>
        <end position="214"/>
    </location>
</feature>
<sequence>MKPSSRNLDRIIRNVADLPTLPAAVLHITQIVNNPKASARDLAGIITSDQVLTARLLRLVNSSFYGFPQKISTVTGAIVLLGFDAIRHLLLSTSIFHLFSSPNGDARFHLDAFWDHSLGCALAAKVIGSRMRYEQVEELFVAGLLHDIGKIIEVLYFPDEFQQIAKGVSERNILMLDAEMQILGLSHAEIGAALAEAWRLPPKLIQAVGFHHHPADTEHFRREAAVVHLADILCRALDLGSGGDMRMPCLDAVAWDHLDIEIAALESILDEIDAGFRDLRCAI</sequence>
<dbReference type="Gene3D" id="1.10.3210.10">
    <property type="entry name" value="Hypothetical protein af1432"/>
    <property type="match status" value="1"/>
</dbReference>
<dbReference type="PROSITE" id="PS51833">
    <property type="entry name" value="HDOD"/>
    <property type="match status" value="1"/>
</dbReference>
<dbReference type="InterPro" id="IPR052340">
    <property type="entry name" value="RNase_Y/CdgJ"/>
</dbReference>
<dbReference type="InterPro" id="IPR013976">
    <property type="entry name" value="HDOD"/>
</dbReference>
<evidence type="ECO:0000259" key="1">
    <source>
        <dbReference type="PROSITE" id="PS51833"/>
    </source>
</evidence>
<accession>A0A653A462</accession>
<dbReference type="InterPro" id="IPR006675">
    <property type="entry name" value="HDIG_dom"/>
</dbReference>
<dbReference type="PANTHER" id="PTHR33525:SF3">
    <property type="entry name" value="RIBONUCLEASE Y"/>
    <property type="match status" value="1"/>
</dbReference>
<dbReference type="SMART" id="SM00471">
    <property type="entry name" value="HDc"/>
    <property type="match status" value="1"/>
</dbReference>
<gene>
    <name evidence="2" type="ORF">TRIP_B200592</name>
</gene>
<name>A0A653A462_UNCDX</name>
<dbReference type="Pfam" id="PF08668">
    <property type="entry name" value="HDOD"/>
    <property type="match status" value="1"/>
</dbReference>
<dbReference type="CDD" id="cd00077">
    <property type="entry name" value="HDc"/>
    <property type="match status" value="1"/>
</dbReference>
<evidence type="ECO:0000313" key="2">
    <source>
        <dbReference type="EMBL" id="VBB42452.1"/>
    </source>
</evidence>